<feature type="domain" description="Pyridoxamine kinase/Phosphomethylpyrimidine kinase" evidence="7">
    <location>
        <begin position="19"/>
        <end position="264"/>
    </location>
</feature>
<dbReference type="InterPro" id="IPR004399">
    <property type="entry name" value="HMP/HMP-P_kinase_dom"/>
</dbReference>
<evidence type="ECO:0000256" key="5">
    <source>
        <dbReference type="ARBA" id="ARBA00022777"/>
    </source>
</evidence>
<evidence type="ECO:0000313" key="9">
    <source>
        <dbReference type="Proteomes" id="UP000185812"/>
    </source>
</evidence>
<dbReference type="Pfam" id="PF08543">
    <property type="entry name" value="Phos_pyr_kin"/>
    <property type="match status" value="1"/>
</dbReference>
<evidence type="ECO:0000256" key="1">
    <source>
        <dbReference type="ARBA" id="ARBA00004948"/>
    </source>
</evidence>
<evidence type="ECO:0000256" key="3">
    <source>
        <dbReference type="ARBA" id="ARBA00022679"/>
    </source>
</evidence>
<dbReference type="AlphaFoldDB" id="A0A1M6TER1"/>
<proteinExistence type="predicted"/>
<keyword evidence="5 8" id="KW-0418">Kinase</keyword>
<dbReference type="Gene3D" id="3.40.1190.20">
    <property type="match status" value="1"/>
</dbReference>
<evidence type="ECO:0000259" key="7">
    <source>
        <dbReference type="Pfam" id="PF08543"/>
    </source>
</evidence>
<dbReference type="InterPro" id="IPR029056">
    <property type="entry name" value="Ribokinase-like"/>
</dbReference>
<dbReference type="FunFam" id="3.40.1190.20:FF:000003">
    <property type="entry name" value="Phosphomethylpyrimidine kinase ThiD"/>
    <property type="match status" value="1"/>
</dbReference>
<evidence type="ECO:0000313" key="8">
    <source>
        <dbReference type="EMBL" id="SHK55326.1"/>
    </source>
</evidence>
<dbReference type="GO" id="GO:0009228">
    <property type="term" value="P:thiamine biosynthetic process"/>
    <property type="evidence" value="ECO:0007669"/>
    <property type="project" value="InterPro"/>
</dbReference>
<gene>
    <name evidence="8" type="ORF">SAMN04488087_1361</name>
</gene>
<dbReference type="GO" id="GO:0008972">
    <property type="term" value="F:phosphomethylpyrimidine kinase activity"/>
    <property type="evidence" value="ECO:0007669"/>
    <property type="project" value="InterPro"/>
</dbReference>
<organism evidence="8 9">
    <name type="scientific">Rhodothermus profundi</name>
    <dbReference type="NCBI Taxonomy" id="633813"/>
    <lineage>
        <taxon>Bacteria</taxon>
        <taxon>Pseudomonadati</taxon>
        <taxon>Rhodothermota</taxon>
        <taxon>Rhodothermia</taxon>
        <taxon>Rhodothermales</taxon>
        <taxon>Rhodothermaceae</taxon>
        <taxon>Rhodothermus</taxon>
    </lineage>
</organism>
<keyword evidence="6" id="KW-0067">ATP-binding</keyword>
<dbReference type="NCBIfam" id="TIGR00097">
    <property type="entry name" value="HMP-P_kinase"/>
    <property type="match status" value="1"/>
</dbReference>
<dbReference type="SUPFAM" id="SSF53613">
    <property type="entry name" value="Ribokinase-like"/>
    <property type="match status" value="1"/>
</dbReference>
<sequence length="288" mass="30988">MTQREHRIPPVALTIAGSDSGGGAGIQADIKAMQANGVFAASVITAVTAQNTQAVTAAFELPLELIEAQIDAVWEDLPVAATKTGMLSSATIIELVARKVRQWRMQPLVVDPVMISKSGYPLLKPDAIATLREQLLPLATLVTPNAHEAAHLTGLPIETVEDLYEAARRIKAMGPQAVLVKGGHLSREAEAVDVLYDGKRFEEFRAPRIDTPHTHGTGCTYASAIAANLARGFSLSESVRRAKRYVTEAIRYALPIGHGHGPTHHFYFLKDFNGFPVGEAEPAASDRV</sequence>
<comment type="pathway">
    <text evidence="1">Cofactor biosynthesis; thiamine diphosphate biosynthesis.</text>
</comment>
<dbReference type="STRING" id="633813.SAMN04488087_1361"/>
<dbReference type="EMBL" id="FRAU01000004">
    <property type="protein sequence ID" value="SHK55326.1"/>
    <property type="molecule type" value="Genomic_DNA"/>
</dbReference>
<dbReference type="GO" id="GO:0008902">
    <property type="term" value="F:hydroxymethylpyrimidine kinase activity"/>
    <property type="evidence" value="ECO:0007669"/>
    <property type="project" value="UniProtKB-EC"/>
</dbReference>
<dbReference type="EC" id="2.7.1.49" evidence="2"/>
<keyword evidence="9" id="KW-1185">Reference proteome</keyword>
<dbReference type="CDD" id="cd01169">
    <property type="entry name" value="HMPP_kinase"/>
    <property type="match status" value="1"/>
</dbReference>
<evidence type="ECO:0000256" key="6">
    <source>
        <dbReference type="ARBA" id="ARBA00022840"/>
    </source>
</evidence>
<dbReference type="PANTHER" id="PTHR20858">
    <property type="entry name" value="PHOSPHOMETHYLPYRIMIDINE KINASE"/>
    <property type="match status" value="1"/>
</dbReference>
<dbReference type="Proteomes" id="UP000185812">
    <property type="component" value="Unassembled WGS sequence"/>
</dbReference>
<protein>
    <recommendedName>
        <fullName evidence="2">hydroxymethylpyrimidine kinase</fullName>
        <ecNumber evidence="2">2.7.1.49</ecNumber>
    </recommendedName>
</protein>
<accession>A0A1M6TER1</accession>
<keyword evidence="4" id="KW-0547">Nucleotide-binding</keyword>
<evidence type="ECO:0000256" key="4">
    <source>
        <dbReference type="ARBA" id="ARBA00022741"/>
    </source>
</evidence>
<evidence type="ECO:0000256" key="2">
    <source>
        <dbReference type="ARBA" id="ARBA00012135"/>
    </source>
</evidence>
<dbReference type="PANTHER" id="PTHR20858:SF17">
    <property type="entry name" value="HYDROXYMETHYLPYRIMIDINE_PHOSPHOMETHYLPYRIMIDINE KINASE THI20-RELATED"/>
    <property type="match status" value="1"/>
</dbReference>
<dbReference type="InterPro" id="IPR013749">
    <property type="entry name" value="PM/HMP-P_kinase-1"/>
</dbReference>
<dbReference type="OrthoDB" id="9810880at2"/>
<dbReference type="GO" id="GO:0005829">
    <property type="term" value="C:cytosol"/>
    <property type="evidence" value="ECO:0007669"/>
    <property type="project" value="TreeGrafter"/>
</dbReference>
<keyword evidence="3" id="KW-0808">Transferase</keyword>
<reference evidence="9" key="1">
    <citation type="submission" date="2016-11" db="EMBL/GenBank/DDBJ databases">
        <authorList>
            <person name="Varghese N."/>
            <person name="Submissions S."/>
        </authorList>
    </citation>
    <scope>NUCLEOTIDE SEQUENCE [LARGE SCALE GENOMIC DNA]</scope>
    <source>
        <strain evidence="9">DSM 22212</strain>
    </source>
</reference>
<dbReference type="GO" id="GO:0005524">
    <property type="term" value="F:ATP binding"/>
    <property type="evidence" value="ECO:0007669"/>
    <property type="project" value="UniProtKB-KW"/>
</dbReference>
<dbReference type="RefSeq" id="WP_072715227.1">
    <property type="nucleotide sequence ID" value="NZ_FRAU01000004.1"/>
</dbReference>
<name>A0A1M6TER1_9BACT</name>